<reference evidence="2 3" key="1">
    <citation type="submission" date="2021-01" db="EMBL/GenBank/DDBJ databases">
        <title>Draft genome sequence of Micromonospora sp. strain STR1_7.</title>
        <authorList>
            <person name="Karlyshev A."/>
            <person name="Jawad R."/>
        </authorList>
    </citation>
    <scope>NUCLEOTIDE SEQUENCE [LARGE SCALE GENOMIC DNA]</scope>
    <source>
        <strain evidence="2 3">STR1-7</strain>
    </source>
</reference>
<feature type="compositionally biased region" description="Low complexity" evidence="1">
    <location>
        <begin position="63"/>
        <end position="75"/>
    </location>
</feature>
<dbReference type="Proteomes" id="UP000601027">
    <property type="component" value="Unassembled WGS sequence"/>
</dbReference>
<evidence type="ECO:0000313" key="2">
    <source>
        <dbReference type="EMBL" id="MBM0235681.1"/>
    </source>
</evidence>
<comment type="caution">
    <text evidence="2">The sequence shown here is derived from an EMBL/GenBank/DDBJ whole genome shotgun (WGS) entry which is preliminary data.</text>
</comment>
<feature type="non-terminal residue" evidence="2">
    <location>
        <position position="111"/>
    </location>
</feature>
<name>A0ABS1Y2E8_9ACTN</name>
<sequence>MYGWTDPMDPNGAPRRAERQTDEPDWLRDRPEPRSAYLFGDDPDRPGDEWQREEPTARWQSEPAAPADAHTAARPTHPPTDAPTHWHGRADTTAGWHADADAEADDAWGTA</sequence>
<accession>A0ABS1Y2E8</accession>
<protein>
    <submittedName>
        <fullName evidence="2">Uncharacterized protein</fullName>
    </submittedName>
</protein>
<feature type="compositionally biased region" description="Basic and acidic residues" evidence="1">
    <location>
        <begin position="15"/>
        <end position="33"/>
    </location>
</feature>
<gene>
    <name evidence="2" type="ORF">JNW91_30300</name>
</gene>
<feature type="compositionally biased region" description="Basic and acidic residues" evidence="1">
    <location>
        <begin position="42"/>
        <end position="56"/>
    </location>
</feature>
<proteinExistence type="predicted"/>
<dbReference type="EMBL" id="JAEVHM010000325">
    <property type="protein sequence ID" value="MBM0235681.1"/>
    <property type="molecule type" value="Genomic_DNA"/>
</dbReference>
<evidence type="ECO:0000256" key="1">
    <source>
        <dbReference type="SAM" id="MobiDB-lite"/>
    </source>
</evidence>
<feature type="compositionally biased region" description="Acidic residues" evidence="1">
    <location>
        <begin position="101"/>
        <end position="111"/>
    </location>
</feature>
<evidence type="ECO:0000313" key="3">
    <source>
        <dbReference type="Proteomes" id="UP000601027"/>
    </source>
</evidence>
<organism evidence="2 3">
    <name type="scientific">Micromonospora parastrephiae</name>
    <dbReference type="NCBI Taxonomy" id="2806101"/>
    <lineage>
        <taxon>Bacteria</taxon>
        <taxon>Bacillati</taxon>
        <taxon>Actinomycetota</taxon>
        <taxon>Actinomycetes</taxon>
        <taxon>Micromonosporales</taxon>
        <taxon>Micromonosporaceae</taxon>
        <taxon>Micromonospora</taxon>
    </lineage>
</organism>
<feature type="region of interest" description="Disordered" evidence="1">
    <location>
        <begin position="1"/>
        <end position="111"/>
    </location>
</feature>
<keyword evidence="3" id="KW-1185">Reference proteome</keyword>